<dbReference type="Pfam" id="PF12898">
    <property type="entry name" value="Stc1"/>
    <property type="match status" value="1"/>
</dbReference>
<accession>F0UUK0</accession>
<protein>
    <recommendedName>
        <fullName evidence="2">Stc1 domain-containing protein</fullName>
    </recommendedName>
</protein>
<feature type="domain" description="Stc1" evidence="2">
    <location>
        <begin position="150"/>
        <end position="234"/>
    </location>
</feature>
<gene>
    <name evidence="3" type="ORF">HCEG_08792</name>
</gene>
<organism evidence="4">
    <name type="scientific">Ajellomyces capsulatus (strain H88)</name>
    <name type="common">Darling's disease fungus</name>
    <name type="synonym">Histoplasma capsulatum</name>
    <dbReference type="NCBI Taxonomy" id="544711"/>
    <lineage>
        <taxon>Eukaryota</taxon>
        <taxon>Fungi</taxon>
        <taxon>Dikarya</taxon>
        <taxon>Ascomycota</taxon>
        <taxon>Pezizomycotina</taxon>
        <taxon>Eurotiomycetes</taxon>
        <taxon>Eurotiomycetidae</taxon>
        <taxon>Onygenales</taxon>
        <taxon>Ajellomycetaceae</taxon>
        <taxon>Histoplasma</taxon>
    </lineage>
</organism>
<feature type="region of interest" description="Disordered" evidence="1">
    <location>
        <begin position="327"/>
        <end position="431"/>
    </location>
</feature>
<evidence type="ECO:0000256" key="1">
    <source>
        <dbReference type="SAM" id="MobiDB-lite"/>
    </source>
</evidence>
<dbReference type="HOGENOM" id="CLU_052193_0_0_1"/>
<dbReference type="STRING" id="544711.F0UUK0"/>
<feature type="compositionally biased region" description="Acidic residues" evidence="1">
    <location>
        <begin position="417"/>
        <end position="431"/>
    </location>
</feature>
<feature type="compositionally biased region" description="Polar residues" evidence="1">
    <location>
        <begin position="369"/>
        <end position="379"/>
    </location>
</feature>
<dbReference type="EMBL" id="DS990643">
    <property type="protein sequence ID" value="EGC49577.1"/>
    <property type="molecule type" value="Genomic_DNA"/>
</dbReference>
<dbReference type="OrthoDB" id="3514033at2759"/>
<dbReference type="OMA" id="ARCMNCV"/>
<dbReference type="AlphaFoldDB" id="F0UUK0"/>
<sequence>MVNQSLHPVQGRDASERLLKLIRVLCLFIVQGPSHLHSYIYLSIKPLLQAFKLVAISVDAWDNAILQVYTRLISKFAALFPFFFSILLSHIHRRPSNHHPEDPKPWHQEKGLTMLPTTSGKLLSRFLYDGENDAKEDNSLSSIKIPNKIKCKVCKKIREQSAFSKRQLEELSKGMLKTGCNGISGQIYAGCMNCISGQVVELTCCVCDTTMALEFFSKNQRHDPDNARCKNCVQGHLEREPISEDLTETMEDEANLAASTTFGQSQRGDFTIPSFQGHSLAHNMYWQEGSVAEASNTNDVDSDEDSFSVPSGGVWLEQPRRRLLTETSHEGEGAKFTAFDPQGNPHIRTAEAPSVAPTMRSGWEGWGVTAQSRASSNTGPPRGKGSRGGFAKAPGMRFPKSEAPTMRRPQPTAATIESDDDDEDDDPQNYI</sequence>
<name>F0UUK0_AJEC8</name>
<evidence type="ECO:0000313" key="4">
    <source>
        <dbReference type="Proteomes" id="UP000008142"/>
    </source>
</evidence>
<dbReference type="Proteomes" id="UP000008142">
    <property type="component" value="Unassembled WGS sequence"/>
</dbReference>
<reference evidence="4" key="1">
    <citation type="submission" date="2008-07" db="EMBL/GenBank/DDBJ databases">
        <title>Annotation of Ajellomyces capsulatus strain H88.</title>
        <authorList>
            <person name="Champion M."/>
            <person name="Cuomo C."/>
            <person name="Ma L.-J."/>
            <person name="Henn M.R."/>
            <person name="Sil A."/>
            <person name="Goldman B."/>
            <person name="Young S.K."/>
            <person name="Kodira C.D."/>
            <person name="Zeng Q."/>
            <person name="Koehrsen M."/>
            <person name="Alvarado L."/>
            <person name="Berlin A."/>
            <person name="Borenstein D."/>
            <person name="Chen Z."/>
            <person name="Engels R."/>
            <person name="Freedman E."/>
            <person name="Gellesch M."/>
            <person name="Goldberg J."/>
            <person name="Griggs A."/>
            <person name="Gujja S."/>
            <person name="Heiman D."/>
            <person name="Hepburn T."/>
            <person name="Howarth C."/>
            <person name="Jen D."/>
            <person name="Larson L."/>
            <person name="Lewis B."/>
            <person name="Mehta T."/>
            <person name="Park D."/>
            <person name="Pearson M."/>
            <person name="Roberts A."/>
            <person name="Saif S."/>
            <person name="Shea T."/>
            <person name="Shenoy N."/>
            <person name="Sisk P."/>
            <person name="Stolte C."/>
            <person name="Sykes S."/>
            <person name="Walk T."/>
            <person name="White J."/>
            <person name="Yandava C."/>
            <person name="Klein B."/>
            <person name="McEwen J.G."/>
            <person name="Puccia R."/>
            <person name="Goldman G.H."/>
            <person name="Felipe M.S."/>
            <person name="Nino-Vega G."/>
            <person name="San-Blas G."/>
            <person name="Taylor J."/>
            <person name="Mendoza L."/>
            <person name="Galagan J."/>
            <person name="Nusbaum C."/>
            <person name="Birren B."/>
        </authorList>
    </citation>
    <scope>NUCLEOTIDE SEQUENCE [LARGE SCALE GENOMIC DNA]</scope>
    <source>
        <strain evidence="4">H88</strain>
    </source>
</reference>
<feature type="region of interest" description="Disordered" evidence="1">
    <location>
        <begin position="293"/>
        <end position="313"/>
    </location>
</feature>
<evidence type="ECO:0000259" key="2">
    <source>
        <dbReference type="Pfam" id="PF12898"/>
    </source>
</evidence>
<dbReference type="InterPro" id="IPR024630">
    <property type="entry name" value="Stc1"/>
</dbReference>
<proteinExistence type="predicted"/>
<evidence type="ECO:0000313" key="3">
    <source>
        <dbReference type="EMBL" id="EGC49577.1"/>
    </source>
</evidence>